<gene>
    <name evidence="4" type="ORF">GWK47_010386</name>
</gene>
<protein>
    <recommendedName>
        <fullName evidence="3">Gamma-butyrobetaine hydroxylase-like N-terminal domain-containing protein</fullName>
    </recommendedName>
</protein>
<keyword evidence="2" id="KW-0408">Iron</keyword>
<keyword evidence="1" id="KW-0479">Metal-binding</keyword>
<evidence type="ECO:0000256" key="1">
    <source>
        <dbReference type="ARBA" id="ARBA00022723"/>
    </source>
</evidence>
<accession>A0A8J4XYM9</accession>
<dbReference type="EMBL" id="JACEEZ010019081">
    <property type="protein sequence ID" value="KAG0716172.1"/>
    <property type="molecule type" value="Genomic_DNA"/>
</dbReference>
<dbReference type="AlphaFoldDB" id="A0A8J4XYM9"/>
<comment type="caution">
    <text evidence="4">The sequence shown here is derived from an EMBL/GenBank/DDBJ whole genome shotgun (WGS) entry which is preliminary data.</text>
</comment>
<feature type="domain" description="Gamma-butyrobetaine hydroxylase-like N-terminal" evidence="3">
    <location>
        <begin position="65"/>
        <end position="141"/>
    </location>
</feature>
<dbReference type="InterPro" id="IPR010376">
    <property type="entry name" value="GBBH-like_N"/>
</dbReference>
<dbReference type="Gene3D" id="3.30.2020.30">
    <property type="match status" value="1"/>
</dbReference>
<proteinExistence type="predicted"/>
<dbReference type="Pfam" id="PF06155">
    <property type="entry name" value="GBBH-like_N"/>
    <property type="match status" value="1"/>
</dbReference>
<sequence>MSQRCVRALLSGAVALRNTARLQVSRQSHTCAHSRSLNLAAAARQQLVYEDVGRAGSGVMTATTGTDALHLQFYDGRASSIPYSFLRDHCKCQKCRAHLANTMHSDFQPGAHPEIIQSNMLGVVIDWSDGHISKYSGEWLHDAAHDLNFCLS</sequence>
<dbReference type="OrthoDB" id="6341042at2759"/>
<name>A0A8J4XYM9_CHIOP</name>
<evidence type="ECO:0000313" key="5">
    <source>
        <dbReference type="Proteomes" id="UP000770661"/>
    </source>
</evidence>
<keyword evidence="5" id="KW-1185">Reference proteome</keyword>
<dbReference type="GO" id="GO:0046872">
    <property type="term" value="F:metal ion binding"/>
    <property type="evidence" value="ECO:0007669"/>
    <property type="project" value="UniProtKB-KW"/>
</dbReference>
<organism evidence="4 5">
    <name type="scientific">Chionoecetes opilio</name>
    <name type="common">Atlantic snow crab</name>
    <name type="synonym">Cancer opilio</name>
    <dbReference type="NCBI Taxonomy" id="41210"/>
    <lineage>
        <taxon>Eukaryota</taxon>
        <taxon>Metazoa</taxon>
        <taxon>Ecdysozoa</taxon>
        <taxon>Arthropoda</taxon>
        <taxon>Crustacea</taxon>
        <taxon>Multicrustacea</taxon>
        <taxon>Malacostraca</taxon>
        <taxon>Eumalacostraca</taxon>
        <taxon>Eucarida</taxon>
        <taxon>Decapoda</taxon>
        <taxon>Pleocyemata</taxon>
        <taxon>Brachyura</taxon>
        <taxon>Eubrachyura</taxon>
        <taxon>Majoidea</taxon>
        <taxon>Majidae</taxon>
        <taxon>Chionoecetes</taxon>
    </lineage>
</organism>
<evidence type="ECO:0000256" key="2">
    <source>
        <dbReference type="ARBA" id="ARBA00023004"/>
    </source>
</evidence>
<evidence type="ECO:0000313" key="4">
    <source>
        <dbReference type="EMBL" id="KAG0716172.1"/>
    </source>
</evidence>
<evidence type="ECO:0000259" key="3">
    <source>
        <dbReference type="Pfam" id="PF06155"/>
    </source>
</evidence>
<reference evidence="4" key="1">
    <citation type="submission" date="2020-07" db="EMBL/GenBank/DDBJ databases">
        <title>The High-quality genome of the commercially important snow crab, Chionoecetes opilio.</title>
        <authorList>
            <person name="Jeong J.-H."/>
            <person name="Ryu S."/>
        </authorList>
    </citation>
    <scope>NUCLEOTIDE SEQUENCE</scope>
    <source>
        <strain evidence="4">MADBK_172401_WGS</strain>
        <tissue evidence="4">Digestive gland</tissue>
    </source>
</reference>
<dbReference type="InterPro" id="IPR038492">
    <property type="entry name" value="GBBH-like_N_sf"/>
</dbReference>
<dbReference type="Proteomes" id="UP000770661">
    <property type="component" value="Unassembled WGS sequence"/>
</dbReference>